<dbReference type="EMBL" id="CM046393">
    <property type="protein sequence ID" value="KAI8552103.1"/>
    <property type="molecule type" value="Genomic_DNA"/>
</dbReference>
<reference evidence="1" key="1">
    <citation type="submission" date="2022-02" db="EMBL/GenBank/DDBJ databases">
        <title>Plant Genome Project.</title>
        <authorList>
            <person name="Zhang R.-G."/>
        </authorList>
    </citation>
    <scope>NUCLEOTIDE SEQUENCE</scope>
    <source>
        <strain evidence="1">AT1</strain>
    </source>
</reference>
<dbReference type="Proteomes" id="UP001062846">
    <property type="component" value="Chromosome 6"/>
</dbReference>
<name>A0ACC0NHN3_RHOML</name>
<accession>A0ACC0NHN3</accession>
<proteinExistence type="predicted"/>
<protein>
    <submittedName>
        <fullName evidence="1">Uncharacterized protein</fullName>
    </submittedName>
</protein>
<sequence length="161" mass="17873">MKKSTIVTPAEQNSGERVDVQVSNEQVDDVSDKDDDDLEIGEDLTTNVEEWAPNEKQTFNEPVCGVIDIHRELNRQGDLEQTHIPSAAQLCQKESGNVGAEVGESGHSLGSLESRVEDSFGFEVSGKLVTQVDPCPILKMKQLKILWAQIWAVTLFLRPRI</sequence>
<evidence type="ECO:0000313" key="1">
    <source>
        <dbReference type="EMBL" id="KAI8552103.1"/>
    </source>
</evidence>
<gene>
    <name evidence="1" type="ORF">RHMOL_Rhmol06G0238700</name>
</gene>
<comment type="caution">
    <text evidence="1">The sequence shown here is derived from an EMBL/GenBank/DDBJ whole genome shotgun (WGS) entry which is preliminary data.</text>
</comment>
<organism evidence="1 2">
    <name type="scientific">Rhododendron molle</name>
    <name type="common">Chinese azalea</name>
    <name type="synonym">Azalea mollis</name>
    <dbReference type="NCBI Taxonomy" id="49168"/>
    <lineage>
        <taxon>Eukaryota</taxon>
        <taxon>Viridiplantae</taxon>
        <taxon>Streptophyta</taxon>
        <taxon>Embryophyta</taxon>
        <taxon>Tracheophyta</taxon>
        <taxon>Spermatophyta</taxon>
        <taxon>Magnoliopsida</taxon>
        <taxon>eudicotyledons</taxon>
        <taxon>Gunneridae</taxon>
        <taxon>Pentapetalae</taxon>
        <taxon>asterids</taxon>
        <taxon>Ericales</taxon>
        <taxon>Ericaceae</taxon>
        <taxon>Ericoideae</taxon>
        <taxon>Rhodoreae</taxon>
        <taxon>Rhododendron</taxon>
    </lineage>
</organism>
<evidence type="ECO:0000313" key="2">
    <source>
        <dbReference type="Proteomes" id="UP001062846"/>
    </source>
</evidence>
<keyword evidence="2" id="KW-1185">Reference proteome</keyword>